<keyword evidence="1" id="KW-0732">Signal</keyword>
<organism evidence="2 3">
    <name type="scientific">Sorghum bicolor</name>
    <name type="common">Sorghum</name>
    <name type="synonym">Sorghum vulgare</name>
    <dbReference type="NCBI Taxonomy" id="4558"/>
    <lineage>
        <taxon>Eukaryota</taxon>
        <taxon>Viridiplantae</taxon>
        <taxon>Streptophyta</taxon>
        <taxon>Embryophyta</taxon>
        <taxon>Tracheophyta</taxon>
        <taxon>Spermatophyta</taxon>
        <taxon>Magnoliopsida</taxon>
        <taxon>Liliopsida</taxon>
        <taxon>Poales</taxon>
        <taxon>Poaceae</taxon>
        <taxon>PACMAD clade</taxon>
        <taxon>Panicoideae</taxon>
        <taxon>Andropogonodae</taxon>
        <taxon>Andropogoneae</taxon>
        <taxon>Sorghinae</taxon>
        <taxon>Sorghum</taxon>
    </lineage>
</organism>
<evidence type="ECO:0000256" key="1">
    <source>
        <dbReference type="SAM" id="SignalP"/>
    </source>
</evidence>
<proteinExistence type="predicted"/>
<accession>A0A921Q000</accession>
<name>A0A921Q000_SORBI</name>
<evidence type="ECO:0000313" key="3">
    <source>
        <dbReference type="Proteomes" id="UP000807115"/>
    </source>
</evidence>
<evidence type="ECO:0008006" key="4">
    <source>
        <dbReference type="Google" id="ProtNLM"/>
    </source>
</evidence>
<gene>
    <name evidence="2" type="ORF">BDA96_10G076800</name>
</gene>
<protein>
    <recommendedName>
        <fullName evidence="4">Secreted protein</fullName>
    </recommendedName>
</protein>
<dbReference type="EMBL" id="CM027689">
    <property type="protein sequence ID" value="KAG0513149.1"/>
    <property type="molecule type" value="Genomic_DNA"/>
</dbReference>
<evidence type="ECO:0000313" key="2">
    <source>
        <dbReference type="EMBL" id="KAG0513149.1"/>
    </source>
</evidence>
<dbReference type="Proteomes" id="UP000807115">
    <property type="component" value="Chromosome 10"/>
</dbReference>
<sequence>MIRWLARALFFPLLLPRSPPAPAHCADDVVVNHKDRESVLVWGVAWHCACTRMHAPTPTHPPTLALQQEQRVHVQLHVRPSCRGCPSLWSDLCSSTPPPSCNATHSPAEFNACPSITLVLYR</sequence>
<reference evidence="2" key="1">
    <citation type="journal article" date="2019" name="BMC Genomics">
        <title>A new reference genome for Sorghum bicolor reveals high levels of sequence similarity between sweet and grain genotypes: implications for the genetics of sugar metabolism.</title>
        <authorList>
            <person name="Cooper E.A."/>
            <person name="Brenton Z.W."/>
            <person name="Flinn B.S."/>
            <person name="Jenkins J."/>
            <person name="Shu S."/>
            <person name="Flowers D."/>
            <person name="Luo F."/>
            <person name="Wang Y."/>
            <person name="Xia P."/>
            <person name="Barry K."/>
            <person name="Daum C."/>
            <person name="Lipzen A."/>
            <person name="Yoshinaga Y."/>
            <person name="Schmutz J."/>
            <person name="Saski C."/>
            <person name="Vermerris W."/>
            <person name="Kresovich S."/>
        </authorList>
    </citation>
    <scope>NUCLEOTIDE SEQUENCE</scope>
</reference>
<comment type="caution">
    <text evidence="2">The sequence shown here is derived from an EMBL/GenBank/DDBJ whole genome shotgun (WGS) entry which is preliminary data.</text>
</comment>
<dbReference type="AlphaFoldDB" id="A0A921Q000"/>
<feature type="chain" id="PRO_5037893167" description="Secreted protein" evidence="1">
    <location>
        <begin position="26"/>
        <end position="122"/>
    </location>
</feature>
<reference evidence="2" key="2">
    <citation type="submission" date="2020-10" db="EMBL/GenBank/DDBJ databases">
        <authorList>
            <person name="Cooper E.A."/>
            <person name="Brenton Z.W."/>
            <person name="Flinn B.S."/>
            <person name="Jenkins J."/>
            <person name="Shu S."/>
            <person name="Flowers D."/>
            <person name="Luo F."/>
            <person name="Wang Y."/>
            <person name="Xia P."/>
            <person name="Barry K."/>
            <person name="Daum C."/>
            <person name="Lipzen A."/>
            <person name="Yoshinaga Y."/>
            <person name="Schmutz J."/>
            <person name="Saski C."/>
            <person name="Vermerris W."/>
            <person name="Kresovich S."/>
        </authorList>
    </citation>
    <scope>NUCLEOTIDE SEQUENCE</scope>
</reference>
<feature type="signal peptide" evidence="1">
    <location>
        <begin position="1"/>
        <end position="25"/>
    </location>
</feature>